<evidence type="ECO:0000313" key="2">
    <source>
        <dbReference type="Proteomes" id="UP000831768"/>
    </source>
</evidence>
<accession>A0A8U0A3C3</accession>
<dbReference type="AlphaFoldDB" id="A0A8U0A3C3"/>
<dbReference type="EMBL" id="CP096019">
    <property type="protein sequence ID" value="UPM43681.1"/>
    <property type="molecule type" value="Genomic_DNA"/>
</dbReference>
<dbReference type="Gene3D" id="3.40.50.720">
    <property type="entry name" value="NAD(P)-binding Rossmann-like Domain"/>
    <property type="match status" value="1"/>
</dbReference>
<dbReference type="KEGG" id="haad:MW046_04340"/>
<proteinExistence type="predicted"/>
<evidence type="ECO:0000313" key="1">
    <source>
        <dbReference type="EMBL" id="UPM43681.1"/>
    </source>
</evidence>
<dbReference type="SUPFAM" id="SSF51735">
    <property type="entry name" value="NAD(P)-binding Rossmann-fold domains"/>
    <property type="match status" value="1"/>
</dbReference>
<dbReference type="InterPro" id="IPR036291">
    <property type="entry name" value="NAD(P)-bd_dom_sf"/>
</dbReference>
<name>A0A8U0A3C3_9EURY</name>
<organism evidence="1 2">
    <name type="scientific">Halocatena salina</name>
    <dbReference type="NCBI Taxonomy" id="2934340"/>
    <lineage>
        <taxon>Archaea</taxon>
        <taxon>Methanobacteriati</taxon>
        <taxon>Methanobacteriota</taxon>
        <taxon>Stenosarchaea group</taxon>
        <taxon>Halobacteria</taxon>
        <taxon>Halobacteriales</taxon>
        <taxon>Natronomonadaceae</taxon>
        <taxon>Halocatena</taxon>
    </lineage>
</organism>
<reference evidence="1" key="1">
    <citation type="submission" date="2022-04" db="EMBL/GenBank/DDBJ databases">
        <title>Halocatena sp. nov., isolated from a salt lake.</title>
        <authorList>
            <person name="Cui H.-L."/>
        </authorList>
    </citation>
    <scope>NUCLEOTIDE SEQUENCE</scope>
    <source>
        <strain evidence="1">AD-1</strain>
    </source>
</reference>
<sequence length="112" mass="12081">MLAGDGDAILFTSSSAAVRSDGPAHNSTGFSARGLARSLARQLWPEGIDVATVLVDDSVGVPDQRDWTDHPNEEWIHPDHVADTYWHVANRHPNALTPELDSGTHAADISFV</sequence>
<protein>
    <submittedName>
        <fullName evidence="1">Uncharacterized protein</fullName>
    </submittedName>
</protein>
<dbReference type="PANTHER" id="PTHR43431">
    <property type="entry name" value="OXIDOREDUCTASE, SHORT CHAIN DEHYDROGENASE/REDUCTASE FAMILY (AFU_ORTHOLOGUE AFUA_5G14000)"/>
    <property type="match status" value="1"/>
</dbReference>
<dbReference type="Proteomes" id="UP000831768">
    <property type="component" value="Chromosome"/>
</dbReference>
<gene>
    <name evidence="1" type="ORF">MW046_04340</name>
</gene>
<keyword evidence="2" id="KW-1185">Reference proteome</keyword>
<dbReference type="PANTHER" id="PTHR43431:SF7">
    <property type="entry name" value="OXIDOREDUCTASE, SHORT CHAIN DEHYDROGENASE_REDUCTASE FAMILY (AFU_ORTHOLOGUE AFUA_5G14000)"/>
    <property type="match status" value="1"/>
</dbReference>